<organism evidence="1 2">
    <name type="scientific">Aureibaculum flavum</name>
    <dbReference type="NCBI Taxonomy" id="2795986"/>
    <lineage>
        <taxon>Bacteria</taxon>
        <taxon>Pseudomonadati</taxon>
        <taxon>Bacteroidota</taxon>
        <taxon>Flavobacteriia</taxon>
        <taxon>Flavobacteriales</taxon>
        <taxon>Flavobacteriaceae</taxon>
        <taxon>Aureibaculum</taxon>
    </lineage>
</organism>
<protein>
    <recommendedName>
        <fullName evidence="3">VWA domain-containing protein</fullName>
    </recommendedName>
</protein>
<comment type="caution">
    <text evidence="1">The sequence shown here is derived from an EMBL/GenBank/DDBJ whole genome shotgun (WGS) entry which is preliminary data.</text>
</comment>
<evidence type="ECO:0008006" key="3">
    <source>
        <dbReference type="Google" id="ProtNLM"/>
    </source>
</evidence>
<evidence type="ECO:0000313" key="1">
    <source>
        <dbReference type="EMBL" id="MBJ2173980.1"/>
    </source>
</evidence>
<dbReference type="Proteomes" id="UP000623301">
    <property type="component" value="Unassembled WGS sequence"/>
</dbReference>
<sequence length="1018" mass="112811">MNKKAKTDQIPSRRDFFVKIALASVAVSLPPFMLSSCENKIEYQGSGLSPFKVWEEMLEALKTSPDFLPQRVEDLIVSKDLEAMYNFVKNEITLIPTTTNAISNYDLGNGHKWGLEAVLRCGMATPREKADLLAQMYTKAGISSKVVYENTAITENDVPSFFNRPIDRAFKPDISNSQFKRWEKEMGGSSKEPNQKELIKDYTADANILGDKIIESIPNIDDFGTEFNFKWDNSATPTVEFTHNNKTQYAHLFDPKTPFGEKHNSSNGLISKAKAVKENKEKVSLKITYRDTIDHQIVRDLIQGEWNATELVGKQIQLSFLHGLSLEEQVVTSIGSMRVFTPALALQAIDKDLEYVQERSFIADPITIDGKRIPIVEGKTFGANGDEILAKPQPQLQKEVHRLTVIPSASGYPIVKLSIDARDAADKMIEGLSARDFKITDNGKPISALLENNQRTPKILVLSDGSGSMPAAYAKEGMKKFNASLEQKIKESYPAAIIDFWKTPSSLFTWLLKASQTNYDLILFATDGDNDDELLEKNLKTYNSGPPAIILNVYDDSSTRLESFNKMAEITNGIVLNAKNQDKVLDEIKNYIIKMELPPYVFTYASADKTNPHNVEVTIDNERLKATGSYTVPKLEMEQKNGIAGVYLELKVGNKSPIKRVLAGWDPIAGYYSKPDNTDVASIKELFLGGIMLAVEGEGPTMAVALSDVLKSKLSNREWGEAYLENNIKKASEELSKGSVHIPSILLPMLAPLQDQVTATSITYPTGYRMCILKNMVGLNQPSVFTFDYLPTSFYETIAVNKSERFSITLKKTAQLAVREGSLFQESTYALLEDTNTIDSKSANIEGWIKEVINNDNIDYQYWNEYVLRGKYGYTTIFDKGASSKSFWLLKNGSGELYGILPDGSGGGGDTFEEQLEDFGKVIDILLLGAGLAGLVNPSTAVVGLLGKTLVKLYAIASESIIVMDTRGMDEEIIKTMQKLACNIRLEILKFSFGKIGDAAGTLETIIGLMGGKSPFSC</sequence>
<keyword evidence="2" id="KW-1185">Reference proteome</keyword>
<dbReference type="EMBL" id="JAEHFJ010000003">
    <property type="protein sequence ID" value="MBJ2173980.1"/>
    <property type="molecule type" value="Genomic_DNA"/>
</dbReference>
<gene>
    <name evidence="1" type="ORF">JBL43_07010</name>
</gene>
<proteinExistence type="predicted"/>
<accession>A0ABS0WPS3</accession>
<reference evidence="1 2" key="1">
    <citation type="submission" date="2020-12" db="EMBL/GenBank/DDBJ databases">
        <title>Aureibaculum luteum sp. nov. and Aureibaculum flavum sp. nov., novel members of the family Flavobacteriaceae isolated from Antarctic intertidal sediments.</title>
        <authorList>
            <person name="He X."/>
            <person name="Zhang X."/>
        </authorList>
    </citation>
    <scope>NUCLEOTIDE SEQUENCE [LARGE SCALE GENOMIC DNA]</scope>
    <source>
        <strain evidence="1 2">A20</strain>
    </source>
</reference>
<dbReference type="RefSeq" id="WP_198840745.1">
    <property type="nucleotide sequence ID" value="NZ_JAEHFJ010000003.1"/>
</dbReference>
<evidence type="ECO:0000313" key="2">
    <source>
        <dbReference type="Proteomes" id="UP000623301"/>
    </source>
</evidence>
<name>A0ABS0WPS3_9FLAO</name>